<evidence type="ECO:0000259" key="7">
    <source>
        <dbReference type="Pfam" id="PF00350"/>
    </source>
</evidence>
<gene>
    <name evidence="8" type="ORF">QT711_00170</name>
</gene>
<feature type="domain" description="Dynamin N-terminal" evidence="7">
    <location>
        <begin position="625"/>
        <end position="850"/>
    </location>
</feature>
<evidence type="ECO:0000256" key="4">
    <source>
        <dbReference type="ARBA" id="ARBA00023134"/>
    </source>
</evidence>
<dbReference type="PANTHER" id="PTHR10465:SF0">
    <property type="entry name" value="SARCALUMENIN"/>
    <property type="match status" value="1"/>
</dbReference>
<keyword evidence="5" id="KW-0472">Membrane</keyword>
<dbReference type="RefSeq" id="WP_317941470.1">
    <property type="nucleotide sequence ID" value="NZ_JAUBDI010000001.1"/>
</dbReference>
<organism evidence="8 9">
    <name type="scientific">Sporosarcina saromensis</name>
    <dbReference type="NCBI Taxonomy" id="359365"/>
    <lineage>
        <taxon>Bacteria</taxon>
        <taxon>Bacillati</taxon>
        <taxon>Bacillota</taxon>
        <taxon>Bacilli</taxon>
        <taxon>Bacillales</taxon>
        <taxon>Caryophanaceae</taxon>
        <taxon>Sporosarcina</taxon>
    </lineage>
</organism>
<evidence type="ECO:0000256" key="5">
    <source>
        <dbReference type="ARBA" id="ARBA00023136"/>
    </source>
</evidence>
<comment type="caution">
    <text evidence="8">The sequence shown here is derived from an EMBL/GenBank/DDBJ whole genome shotgun (WGS) entry which is preliminary data.</text>
</comment>
<feature type="coiled-coil region" evidence="6">
    <location>
        <begin position="264"/>
        <end position="325"/>
    </location>
</feature>
<name>A0ABU4G7I7_9BACL</name>
<keyword evidence="2" id="KW-0547">Nucleotide-binding</keyword>
<dbReference type="InterPro" id="IPR027417">
    <property type="entry name" value="P-loop_NTPase"/>
</dbReference>
<dbReference type="Gene3D" id="3.40.50.300">
    <property type="entry name" value="P-loop containing nucleotide triphosphate hydrolases"/>
    <property type="match status" value="2"/>
</dbReference>
<reference evidence="8 9" key="1">
    <citation type="submission" date="2023-06" db="EMBL/GenBank/DDBJ databases">
        <title>Sporosarcina sp. nov., isolated from Korean traditional fermented seafood 'Jeotgal'.</title>
        <authorList>
            <person name="Yang A.I."/>
            <person name="Shin N.-R."/>
        </authorList>
    </citation>
    <scope>NUCLEOTIDE SEQUENCE [LARGE SCALE GENOMIC DNA]</scope>
    <source>
        <strain evidence="8 9">KCTC13119</strain>
    </source>
</reference>
<evidence type="ECO:0000256" key="6">
    <source>
        <dbReference type="SAM" id="Coils"/>
    </source>
</evidence>
<dbReference type="EMBL" id="JAUBDI010000001">
    <property type="protein sequence ID" value="MDW0111577.1"/>
    <property type="molecule type" value="Genomic_DNA"/>
</dbReference>
<keyword evidence="9" id="KW-1185">Reference proteome</keyword>
<dbReference type="Proteomes" id="UP001282284">
    <property type="component" value="Unassembled WGS sequence"/>
</dbReference>
<evidence type="ECO:0000256" key="3">
    <source>
        <dbReference type="ARBA" id="ARBA00022801"/>
    </source>
</evidence>
<evidence type="ECO:0000256" key="1">
    <source>
        <dbReference type="ARBA" id="ARBA00004370"/>
    </source>
</evidence>
<keyword evidence="6" id="KW-0175">Coiled coil</keyword>
<dbReference type="PANTHER" id="PTHR10465">
    <property type="entry name" value="TRANSMEMBRANE GTPASE FZO1"/>
    <property type="match status" value="1"/>
</dbReference>
<feature type="domain" description="Dynamin N-terminal" evidence="7">
    <location>
        <begin position="43"/>
        <end position="198"/>
    </location>
</feature>
<dbReference type="Pfam" id="PF00350">
    <property type="entry name" value="Dynamin_N"/>
    <property type="match status" value="2"/>
</dbReference>
<sequence length="1200" mass="137365">MSHTDVLERTAIHGQLFKEGNDEDRVRKAHSLAQKLVDEEFVIGFAGHFSAGKSSMINALTGEDLLPSSPIPTSANIVKVKKSNQEFAIVHKTDGSTVKFEGHGFFDAIKSFSKDGAEISLIDIGHPQSALPEAITVMDTPGVDSTDDAHRLSTESALHLADLVFYTMDYNHVQSELNFTFTKDLLRFNPNVYLIINQIDKHRESELSFDAFKQSVEDSFSLWGVEPKGIFYTSLRAMDHPHNDFAKVKAIVEGSMENWKEQFLSNAQQSLRKFEEEHVNFLEEEIAERQTAYAHLIDEDEWGQSEDLQKEMNAVKKRAALLSADAFYATFERERNELLRNASISPFDTRELLKLYLEAKSPRFKVGFLFGAKKTAEEREKRKTELANNLASLIHTQIEVHLKALMKQTLKNAGLMSDERSMEIDEMNMQIPFEEIDVHLNVSDVMTGDTILNMADQMKTAIQQIFRKRTDDWKMKMSELAASTGNEEAEQLQHTIDVYEQKLSAIYQVEEIREQLKQFEKSLASPSAKLLADSRQLLKEWHVREDMQTIDLSQMETDRHVVSADEIVQTEEVMQPEVVHHTDAQAVIERALHIADAVMHIPGFSDTATYLHNKSDRLAQQEFTVALFGAFSAGKSSFSNALMGDRVLPVSPNPTTAAINRIRPIQPGKEDRTADVHLKSVQQMTEDVAFSFDALGTPITSLEDAFNKAETVLTKALEDESLHIHKTFIRAFQKGYPTYGGHLGETMNVDQVEFTRFVAEEDRSCFVDAIDLFIDCPLTRKGITLVDTPGADSTNARHTDVAFEYIRNADAILFITYYNHAFARADREFLIQLGRVKDAFELDKMFFIVNAIDLAANEEEAEAVKDFVKQELTTFGIRHPRVHGISSIQALEAKLSNETEPAMAEFEQYFERFLEEDLKSLAVQALEDEVTKTVERLRTLIERTELNQSRKADRMQELDRFEQEIRSHFSQRFTEVIRKASSNELNELVYYILQRVFLRFGDFFKEGYSPSTFANYSSDKALSIALAETVQMVGFDLSQELKVTNLRMLNFMNKQLKERQRNELRRLAEKDRSIAPSPYETEDAVMLSFPQPFEDPTIYKDVNRAFKNQKAFFEKGERLILRDLLEERLKEDASMYLGKEKERIEQWAEQWIETEAEGLRLHLMTQSLQQIESERALLLDAHQLEEWRQVYGKIQLKGMG</sequence>
<evidence type="ECO:0000313" key="9">
    <source>
        <dbReference type="Proteomes" id="UP001282284"/>
    </source>
</evidence>
<evidence type="ECO:0000313" key="8">
    <source>
        <dbReference type="EMBL" id="MDW0111577.1"/>
    </source>
</evidence>
<protein>
    <submittedName>
        <fullName evidence="8">Dynamin family protein</fullName>
    </submittedName>
</protein>
<dbReference type="CDD" id="cd09912">
    <property type="entry name" value="DLP_2"/>
    <property type="match status" value="2"/>
</dbReference>
<comment type="subcellular location">
    <subcellularLocation>
        <location evidence="1">Membrane</location>
    </subcellularLocation>
</comment>
<dbReference type="InterPro" id="IPR027094">
    <property type="entry name" value="Mitofusin_fam"/>
</dbReference>
<keyword evidence="3" id="KW-0378">Hydrolase</keyword>
<dbReference type="SUPFAM" id="SSF52540">
    <property type="entry name" value="P-loop containing nucleoside triphosphate hydrolases"/>
    <property type="match status" value="2"/>
</dbReference>
<evidence type="ECO:0000256" key="2">
    <source>
        <dbReference type="ARBA" id="ARBA00022741"/>
    </source>
</evidence>
<keyword evidence="4" id="KW-0342">GTP-binding</keyword>
<dbReference type="InterPro" id="IPR045063">
    <property type="entry name" value="Dynamin_N"/>
</dbReference>
<accession>A0ABU4G7I7</accession>
<proteinExistence type="predicted"/>